<dbReference type="eggNOG" id="KOG4081">
    <property type="taxonomic scope" value="Eukaryota"/>
</dbReference>
<dbReference type="RefSeq" id="XP_008875260.1">
    <property type="nucleotide sequence ID" value="XM_008877038.1"/>
</dbReference>
<dbReference type="InterPro" id="IPR005334">
    <property type="entry name" value="Tctex-1-like"/>
</dbReference>
<dbReference type="InterPro" id="IPR038586">
    <property type="entry name" value="Tctex-1-like_sf"/>
</dbReference>
<protein>
    <recommendedName>
        <fullName evidence="2">Dynein light chain Tctex-type 1</fullName>
    </recommendedName>
</protein>
<evidence type="ECO:0000313" key="1">
    <source>
        <dbReference type="EMBL" id="ETV95949.1"/>
    </source>
</evidence>
<gene>
    <name evidence="1" type="ORF">H310_10609</name>
</gene>
<dbReference type="GO" id="GO:0007018">
    <property type="term" value="P:microtubule-based movement"/>
    <property type="evidence" value="ECO:0007669"/>
    <property type="project" value="TreeGrafter"/>
</dbReference>
<dbReference type="EMBL" id="KI913978">
    <property type="protein sequence ID" value="ETV95949.1"/>
    <property type="molecule type" value="Genomic_DNA"/>
</dbReference>
<dbReference type="Pfam" id="PF03645">
    <property type="entry name" value="Tctex-1"/>
    <property type="match status" value="2"/>
</dbReference>
<dbReference type="GO" id="GO:0005737">
    <property type="term" value="C:cytoplasm"/>
    <property type="evidence" value="ECO:0007669"/>
    <property type="project" value="TreeGrafter"/>
</dbReference>
<accession>A0A024TPN9</accession>
<organism evidence="1">
    <name type="scientific">Aphanomyces invadans</name>
    <dbReference type="NCBI Taxonomy" id="157072"/>
    <lineage>
        <taxon>Eukaryota</taxon>
        <taxon>Sar</taxon>
        <taxon>Stramenopiles</taxon>
        <taxon>Oomycota</taxon>
        <taxon>Saprolegniomycetes</taxon>
        <taxon>Saprolegniales</taxon>
        <taxon>Verrucalvaceae</taxon>
        <taxon>Aphanomyces</taxon>
    </lineage>
</organism>
<dbReference type="GO" id="GO:0045505">
    <property type="term" value="F:dynein intermediate chain binding"/>
    <property type="evidence" value="ECO:0007669"/>
    <property type="project" value="TreeGrafter"/>
</dbReference>
<dbReference type="AlphaFoldDB" id="A0A024TPN9"/>
<dbReference type="OrthoDB" id="10059120at2759"/>
<reference evidence="1" key="1">
    <citation type="submission" date="2013-12" db="EMBL/GenBank/DDBJ databases">
        <title>The Genome Sequence of Aphanomyces invadans NJM9701.</title>
        <authorList>
            <consortium name="The Broad Institute Genomics Platform"/>
            <person name="Russ C."/>
            <person name="Tyler B."/>
            <person name="van West P."/>
            <person name="Dieguez-Uribeondo J."/>
            <person name="Young S.K."/>
            <person name="Zeng Q."/>
            <person name="Gargeya S."/>
            <person name="Fitzgerald M."/>
            <person name="Abouelleil A."/>
            <person name="Alvarado L."/>
            <person name="Chapman S.B."/>
            <person name="Gainer-Dewar J."/>
            <person name="Goldberg J."/>
            <person name="Griggs A."/>
            <person name="Gujja S."/>
            <person name="Hansen M."/>
            <person name="Howarth C."/>
            <person name="Imamovic A."/>
            <person name="Ireland A."/>
            <person name="Larimer J."/>
            <person name="McCowan C."/>
            <person name="Murphy C."/>
            <person name="Pearson M."/>
            <person name="Poon T.W."/>
            <person name="Priest M."/>
            <person name="Roberts A."/>
            <person name="Saif S."/>
            <person name="Shea T."/>
            <person name="Sykes S."/>
            <person name="Wortman J."/>
            <person name="Nusbaum C."/>
            <person name="Birren B."/>
        </authorList>
    </citation>
    <scope>NUCLEOTIDE SEQUENCE [LARGE SCALE GENOMIC DNA]</scope>
    <source>
        <strain evidence="1">NJM9701</strain>
    </source>
</reference>
<dbReference type="PANTHER" id="PTHR21255:SF4">
    <property type="entry name" value="DYNEIN LIGHT CHAIN TCTEX-TYPE"/>
    <property type="match status" value="1"/>
</dbReference>
<proteinExistence type="predicted"/>
<dbReference type="Gene3D" id="3.30.1140.40">
    <property type="entry name" value="Tctex-1"/>
    <property type="match status" value="1"/>
</dbReference>
<name>A0A024TPN9_9STRA</name>
<evidence type="ECO:0008006" key="2">
    <source>
        <dbReference type="Google" id="ProtNLM"/>
    </source>
</evidence>
<dbReference type="GeneID" id="20087659"/>
<dbReference type="VEuPathDB" id="FungiDB:H310_10609"/>
<sequence length="141" mass="15117">MDTGDSEFSADDVVPISKNAIESTLKDTVYNRKKVNDWTNSLVAIVLSGLQNLNKPFKYAGVYAKPSPPRHDGFHGCVLSGPVTCLIMQKTGAGVTTAAACYWDPVVDGNCTVLWENSTIQCVVTVYGVAISPSVSKHGEH</sequence>
<dbReference type="GO" id="GO:0005868">
    <property type="term" value="C:cytoplasmic dynein complex"/>
    <property type="evidence" value="ECO:0007669"/>
    <property type="project" value="TreeGrafter"/>
</dbReference>
<dbReference type="PANTHER" id="PTHR21255">
    <property type="entry name" value="T-COMPLEX-ASSOCIATED-TESTIS-EXPRESSED 1/ DYNEIN LIGHT CHAIN"/>
    <property type="match status" value="1"/>
</dbReference>
<dbReference type="STRING" id="157072.A0A024TPN9"/>
<dbReference type="CDD" id="cd21455">
    <property type="entry name" value="DLC-like_DYNLT1_DYNLT3"/>
    <property type="match status" value="1"/>
</dbReference>